<dbReference type="EMBL" id="CADCXU010012360">
    <property type="protein sequence ID" value="CAB0002465.1"/>
    <property type="molecule type" value="Genomic_DNA"/>
</dbReference>
<reference evidence="2 3" key="1">
    <citation type="submission" date="2020-02" db="EMBL/GenBank/DDBJ databases">
        <authorList>
            <person name="Ferguson B K."/>
        </authorList>
    </citation>
    <scope>NUCLEOTIDE SEQUENCE [LARGE SCALE GENOMIC DNA]</scope>
</reference>
<accession>A0A6H5GIA9</accession>
<evidence type="ECO:0000313" key="3">
    <source>
        <dbReference type="Proteomes" id="UP000479000"/>
    </source>
</evidence>
<protein>
    <submittedName>
        <fullName evidence="2">Uncharacterized protein</fullName>
    </submittedName>
</protein>
<sequence>MAAKAALENAKAALGAANFGLWAAKAAQEVLHRRPQRPDMLPLKWLQRRLRPPRRLQRPLRRSCPGGSTGGRTRG</sequence>
<name>A0A6H5GIA9_9HEMI</name>
<keyword evidence="3" id="KW-1185">Reference proteome</keyword>
<feature type="compositionally biased region" description="Basic residues" evidence="1">
    <location>
        <begin position="48"/>
        <end position="61"/>
    </location>
</feature>
<evidence type="ECO:0000313" key="2">
    <source>
        <dbReference type="EMBL" id="CAB0002465.1"/>
    </source>
</evidence>
<evidence type="ECO:0000256" key="1">
    <source>
        <dbReference type="SAM" id="MobiDB-lite"/>
    </source>
</evidence>
<feature type="region of interest" description="Disordered" evidence="1">
    <location>
        <begin position="48"/>
        <end position="75"/>
    </location>
</feature>
<dbReference type="AlphaFoldDB" id="A0A6H5GIA9"/>
<proteinExistence type="predicted"/>
<feature type="non-terminal residue" evidence="2">
    <location>
        <position position="75"/>
    </location>
</feature>
<dbReference type="Proteomes" id="UP000479000">
    <property type="component" value="Unassembled WGS sequence"/>
</dbReference>
<gene>
    <name evidence="2" type="ORF">NTEN_LOCUS8252</name>
</gene>
<organism evidence="2 3">
    <name type="scientific">Nesidiocoris tenuis</name>
    <dbReference type="NCBI Taxonomy" id="355587"/>
    <lineage>
        <taxon>Eukaryota</taxon>
        <taxon>Metazoa</taxon>
        <taxon>Ecdysozoa</taxon>
        <taxon>Arthropoda</taxon>
        <taxon>Hexapoda</taxon>
        <taxon>Insecta</taxon>
        <taxon>Pterygota</taxon>
        <taxon>Neoptera</taxon>
        <taxon>Paraneoptera</taxon>
        <taxon>Hemiptera</taxon>
        <taxon>Heteroptera</taxon>
        <taxon>Panheteroptera</taxon>
        <taxon>Cimicomorpha</taxon>
        <taxon>Miridae</taxon>
        <taxon>Dicyphina</taxon>
        <taxon>Nesidiocoris</taxon>
    </lineage>
</organism>